<sequence length="807" mass="90090">MRRVDGVGGVFGSPNHDGDLKEFGDAAPGKDPRFDASQYAFFGQDVLGEADDSALIGNLDDDEYTFPSLGDGEEGEVLCSLYDDDLATTFAKLNRTVSEPKSAGVIGDRRGSHSRESSSTADWTQESDFSNWLDQQILDAENIQDGKRWWSQPSSQSSDSKLLYRTSTYPQQLQLQQQLSEPIFVPKSSFISLPSSGQSQPSPHQPYMLSHTTGRQLPFTRQNLSPSSASLHLAGLPRDFPHTGNMTHFAPSDLSSIQRGPHNHWMNQVSRSSGDISTTVPGLFQQQLPHQNEFMPSQLLTHQQQLMVHLRPSLSHLSQLQSHLFRSHPSPSMMKESRFDAILGMAEQREHRSKQSKGKQSMRHQHNSDTVSQKIHGVSLQFRSKYMSAEEIESILRIQHAATHHNDPYIDDYYHMACLAKKSIGSMLKHHFYPSFIRDIPSRTRSSNEPRAHQVNVLQRIPFSFIRRPRPLLEGDPPSTHGEEILEQRTSVKPLDQEPMFAARITIEDCMCLLLDVDDIDRILQFGQSQDSGSQLKRRRQVYLEGIAASLQFVDPLGPSKAGYSVGLTTKDDLVFLRLVSLPKGRKLISRFLQLLYPGSELTRIVCMAIFRHLRFLFGRMPSDPSAIETTINLARTVSSCVQGMDLNAISACLAAIVCSSEQPPLRPLGSSAGDGASIIVKFVLDRATDLLTDPHTSSKHSMPNRALWQASFDAFFVLLTKYSLSKYEGIMHSLLMQSHGASLLQSDLNRAISKEMPVELLRASLPHTDELQRKQLIDFVQRCIPVIGYSTHGGNALPITSESVPG</sequence>
<feature type="compositionally biased region" description="Basic and acidic residues" evidence="3">
    <location>
        <begin position="107"/>
        <end position="116"/>
    </location>
</feature>
<feature type="region of interest" description="Disordered" evidence="3">
    <location>
        <begin position="101"/>
        <end position="125"/>
    </location>
</feature>
<protein>
    <recommendedName>
        <fullName evidence="6">Topoisomerase II-associated protein PAT1</fullName>
    </recommendedName>
</protein>
<organism evidence="4 5">
    <name type="scientific">Dendrobium thyrsiflorum</name>
    <name type="common">Pinecone-like raceme dendrobium</name>
    <name type="synonym">Orchid</name>
    <dbReference type="NCBI Taxonomy" id="117978"/>
    <lineage>
        <taxon>Eukaryota</taxon>
        <taxon>Viridiplantae</taxon>
        <taxon>Streptophyta</taxon>
        <taxon>Embryophyta</taxon>
        <taxon>Tracheophyta</taxon>
        <taxon>Spermatophyta</taxon>
        <taxon>Magnoliopsida</taxon>
        <taxon>Liliopsida</taxon>
        <taxon>Asparagales</taxon>
        <taxon>Orchidaceae</taxon>
        <taxon>Epidendroideae</taxon>
        <taxon>Malaxideae</taxon>
        <taxon>Dendrobiinae</taxon>
        <taxon>Dendrobium</taxon>
    </lineage>
</organism>
<feature type="compositionally biased region" description="Basic and acidic residues" evidence="3">
    <location>
        <begin position="16"/>
        <end position="31"/>
    </location>
</feature>
<dbReference type="GO" id="GO:0000932">
    <property type="term" value="C:P-body"/>
    <property type="evidence" value="ECO:0007669"/>
    <property type="project" value="UniProtKB-SubCell"/>
</dbReference>
<evidence type="ECO:0008006" key="6">
    <source>
        <dbReference type="Google" id="ProtNLM"/>
    </source>
</evidence>
<gene>
    <name evidence="4" type="ORF">M5K25_002774</name>
</gene>
<comment type="caution">
    <text evidence="4">The sequence shown here is derived from an EMBL/GenBank/DDBJ whole genome shotgun (WGS) entry which is preliminary data.</text>
</comment>
<proteinExistence type="predicted"/>
<evidence type="ECO:0000313" key="4">
    <source>
        <dbReference type="EMBL" id="KAL0926535.1"/>
    </source>
</evidence>
<evidence type="ECO:0000256" key="2">
    <source>
        <dbReference type="ARBA" id="ARBA00022490"/>
    </source>
</evidence>
<comment type="subcellular location">
    <subcellularLocation>
        <location evidence="1">Cytoplasm</location>
        <location evidence="1">P-body</location>
    </subcellularLocation>
</comment>
<feature type="compositionally biased region" description="Gly residues" evidence="3">
    <location>
        <begin position="1"/>
        <end position="11"/>
    </location>
</feature>
<accession>A0ABD0VN74</accession>
<feature type="region of interest" description="Disordered" evidence="3">
    <location>
        <begin position="347"/>
        <end position="371"/>
    </location>
</feature>
<dbReference type="EMBL" id="JANQDX010000003">
    <property type="protein sequence ID" value="KAL0926535.1"/>
    <property type="molecule type" value="Genomic_DNA"/>
</dbReference>
<dbReference type="PANTHER" id="PTHR21551">
    <property type="entry name" value="TOPOISOMERASE II-ASSOCIATED PROTEIN PAT1"/>
    <property type="match status" value="1"/>
</dbReference>
<dbReference type="AlphaFoldDB" id="A0ABD0VN74"/>
<dbReference type="InterPro" id="IPR039900">
    <property type="entry name" value="Pat1-like"/>
</dbReference>
<keyword evidence="2" id="KW-0963">Cytoplasm</keyword>
<keyword evidence="5" id="KW-1185">Reference proteome</keyword>
<dbReference type="Proteomes" id="UP001552299">
    <property type="component" value="Unassembled WGS sequence"/>
</dbReference>
<evidence type="ECO:0000313" key="5">
    <source>
        <dbReference type="Proteomes" id="UP001552299"/>
    </source>
</evidence>
<dbReference type="PANTHER" id="PTHR21551:SF0">
    <property type="entry name" value="PROTEIN ASSOCIATED WITH TOPO II RELATED-1, ISOFORM A"/>
    <property type="match status" value="1"/>
</dbReference>
<feature type="compositionally biased region" description="Basic residues" evidence="3">
    <location>
        <begin position="351"/>
        <end position="365"/>
    </location>
</feature>
<evidence type="ECO:0000256" key="1">
    <source>
        <dbReference type="ARBA" id="ARBA00004201"/>
    </source>
</evidence>
<name>A0ABD0VN74_DENTH</name>
<evidence type="ECO:0000256" key="3">
    <source>
        <dbReference type="SAM" id="MobiDB-lite"/>
    </source>
</evidence>
<reference evidence="4 5" key="1">
    <citation type="journal article" date="2024" name="Plant Biotechnol. J.">
        <title>Dendrobium thyrsiflorum genome and its molecular insights into genes involved in important horticultural traits.</title>
        <authorList>
            <person name="Chen B."/>
            <person name="Wang J.Y."/>
            <person name="Zheng P.J."/>
            <person name="Li K.L."/>
            <person name="Liang Y.M."/>
            <person name="Chen X.F."/>
            <person name="Zhang C."/>
            <person name="Zhao X."/>
            <person name="He X."/>
            <person name="Zhang G.Q."/>
            <person name="Liu Z.J."/>
            <person name="Xu Q."/>
        </authorList>
    </citation>
    <scope>NUCLEOTIDE SEQUENCE [LARGE SCALE GENOMIC DNA]</scope>
    <source>
        <strain evidence="4">GZMU011</strain>
    </source>
</reference>
<feature type="region of interest" description="Disordered" evidence="3">
    <location>
        <begin position="1"/>
        <end position="31"/>
    </location>
</feature>